<evidence type="ECO:0000256" key="14">
    <source>
        <dbReference type="PIRSR" id="PIRSR604385-3"/>
    </source>
</evidence>
<evidence type="ECO:0000256" key="6">
    <source>
        <dbReference type="ARBA" id="ARBA00022801"/>
    </source>
</evidence>
<dbReference type="GO" id="GO:0005829">
    <property type="term" value="C:cytosol"/>
    <property type="evidence" value="ECO:0007669"/>
    <property type="project" value="TreeGrafter"/>
</dbReference>
<comment type="similarity">
    <text evidence="2">Belongs to the Nudix hydrolase family. NudF subfamily.</text>
</comment>
<reference evidence="16 18" key="2">
    <citation type="submission" date="2016-11" db="EMBL/GenBank/DDBJ databases">
        <authorList>
            <person name="Klemetsen T."/>
        </authorList>
    </citation>
    <scope>NUCLEOTIDE SEQUENCE [LARGE SCALE GENOMIC DNA]</scope>
    <source>
        <strain evidence="16">MT 2528</strain>
    </source>
</reference>
<dbReference type="KEGG" id="mvs:MVIS_4080"/>
<evidence type="ECO:0000256" key="8">
    <source>
        <dbReference type="ARBA" id="ARBA00025164"/>
    </source>
</evidence>
<dbReference type="HOGENOM" id="CLU_062658_6_1_6"/>
<accession>A0A090IN98</accession>
<dbReference type="EMBL" id="FPLJ01000052">
    <property type="protein sequence ID" value="SGY91634.1"/>
    <property type="molecule type" value="Genomic_DNA"/>
</dbReference>
<dbReference type="PATRIC" id="fig|80854.5.peg.4329"/>
<dbReference type="EC" id="3.6.1.13" evidence="3"/>
<feature type="binding site" evidence="13">
    <location>
        <position position="97"/>
    </location>
    <ligand>
        <name>Mg(2+)</name>
        <dbReference type="ChEBI" id="CHEBI:18420"/>
        <label>1</label>
    </ligand>
</feature>
<dbReference type="GO" id="GO:0047631">
    <property type="term" value="F:ADP-ribose diphosphatase activity"/>
    <property type="evidence" value="ECO:0007669"/>
    <property type="project" value="UniProtKB-EC"/>
</dbReference>
<dbReference type="OrthoDB" id="5292471at2"/>
<dbReference type="STRING" id="80854.MVIS_4080"/>
<dbReference type="AlphaFoldDB" id="A0A090IN98"/>
<dbReference type="Gene3D" id="3.90.79.10">
    <property type="entry name" value="Nucleoside Triphosphate Pyrophosphohydrolase"/>
    <property type="match status" value="1"/>
</dbReference>
<dbReference type="NCBIfam" id="TIGR00052">
    <property type="entry name" value="nudix-type nucleoside diphosphatase, YffH/AdpP family"/>
    <property type="match status" value="1"/>
</dbReference>
<evidence type="ECO:0000259" key="15">
    <source>
        <dbReference type="PROSITE" id="PS51462"/>
    </source>
</evidence>
<dbReference type="CDD" id="cd24155">
    <property type="entry name" value="NUDIX_ADPRase"/>
    <property type="match status" value="1"/>
</dbReference>
<evidence type="ECO:0000256" key="10">
    <source>
        <dbReference type="ARBA" id="ARBA00030308"/>
    </source>
</evidence>
<dbReference type="GO" id="GO:0046872">
    <property type="term" value="F:metal ion binding"/>
    <property type="evidence" value="ECO:0007669"/>
    <property type="project" value="UniProtKB-KW"/>
</dbReference>
<keyword evidence="18" id="KW-1185">Reference proteome</keyword>
<sequence length="211" mass="23684">MKSRKLEIESEYDITDIEIINKQQVFNGFFKINTYTFKHRLFSGDWSGEITREVFERGNAAAVIPYDAARDEVVLIEQIRIPAIESSTQPWLLELVAGMIDKQGEDSAEVVKREAEEEAGLTVGRCDFIMQFFASPGGTSEAIDLYIGEVNSSTAAGVHGLESEGEDIRVHVVSRETAYNMVQTGRINNASTIIGIQWLQLNFETLQKSWL</sequence>
<organism evidence="17 19">
    <name type="scientific">Moritella viscosa</name>
    <dbReference type="NCBI Taxonomy" id="80854"/>
    <lineage>
        <taxon>Bacteria</taxon>
        <taxon>Pseudomonadati</taxon>
        <taxon>Pseudomonadota</taxon>
        <taxon>Gammaproteobacteria</taxon>
        <taxon>Alteromonadales</taxon>
        <taxon>Moritellaceae</taxon>
        <taxon>Moritella</taxon>
    </lineage>
</organism>
<evidence type="ECO:0000256" key="5">
    <source>
        <dbReference type="ARBA" id="ARBA00022723"/>
    </source>
</evidence>
<evidence type="ECO:0000256" key="12">
    <source>
        <dbReference type="ARBA" id="ARBA00049546"/>
    </source>
</evidence>
<keyword evidence="6" id="KW-0378">Hydrolase</keyword>
<dbReference type="Proteomes" id="UP000183794">
    <property type="component" value="Unassembled WGS sequence"/>
</dbReference>
<comment type="cofactor">
    <cofactor evidence="1 13">
        <name>Mg(2+)</name>
        <dbReference type="ChEBI" id="CHEBI:18420"/>
    </cofactor>
</comment>
<dbReference type="SUPFAM" id="SSF55811">
    <property type="entry name" value="Nudix"/>
    <property type="match status" value="1"/>
</dbReference>
<dbReference type="EMBL" id="FPLD01000065">
    <property type="protein sequence ID" value="SGZ01295.1"/>
    <property type="molecule type" value="Genomic_DNA"/>
</dbReference>
<evidence type="ECO:0000256" key="9">
    <source>
        <dbReference type="ARBA" id="ARBA00030162"/>
    </source>
</evidence>
<evidence type="ECO:0000256" key="2">
    <source>
        <dbReference type="ARBA" id="ARBA00007482"/>
    </source>
</evidence>
<dbReference type="GeneID" id="61296072"/>
<gene>
    <name evidence="16" type="ORF">MT2528_2211</name>
    <name evidence="17" type="ORF">NVI5450_2411</name>
</gene>
<comment type="function">
    <text evidence="8">Acts on ADP-mannose and ADP-glucose as well as ADP-ribose. Prevents glycogen biosynthesis. The reaction catalyzed by this enzyme is a limiting step of the gluconeogenic process.</text>
</comment>
<evidence type="ECO:0000313" key="17">
    <source>
        <dbReference type="EMBL" id="SGZ01295.1"/>
    </source>
</evidence>
<dbReference type="GO" id="GO:0006753">
    <property type="term" value="P:nucleoside phosphate metabolic process"/>
    <property type="evidence" value="ECO:0007669"/>
    <property type="project" value="TreeGrafter"/>
</dbReference>
<dbReference type="InterPro" id="IPR015797">
    <property type="entry name" value="NUDIX_hydrolase-like_dom_sf"/>
</dbReference>
<evidence type="ECO:0000313" key="18">
    <source>
        <dbReference type="Proteomes" id="UP000182660"/>
    </source>
</evidence>
<dbReference type="InterPro" id="IPR004385">
    <property type="entry name" value="NDP_pyrophosphatase"/>
</dbReference>
<keyword evidence="7 13" id="KW-0460">Magnesium</keyword>
<dbReference type="Pfam" id="PF00293">
    <property type="entry name" value="NUDIX"/>
    <property type="match status" value="1"/>
</dbReference>
<evidence type="ECO:0000313" key="19">
    <source>
        <dbReference type="Proteomes" id="UP000183794"/>
    </source>
</evidence>
<reference evidence="17 19" key="1">
    <citation type="submission" date="2016-11" db="EMBL/GenBank/DDBJ databases">
        <authorList>
            <person name="Jaros S."/>
            <person name="Januszkiewicz K."/>
            <person name="Wedrychowicz H."/>
        </authorList>
    </citation>
    <scope>NUCLEOTIDE SEQUENCE [LARGE SCALE GENOMIC DNA]</scope>
    <source>
        <strain evidence="17">NVI 5450</strain>
    </source>
</reference>
<feature type="domain" description="Nudix hydrolase" evidence="15">
    <location>
        <begin position="56"/>
        <end position="200"/>
    </location>
</feature>
<evidence type="ECO:0000256" key="13">
    <source>
        <dbReference type="PIRSR" id="PIRSR604385-2"/>
    </source>
</evidence>
<dbReference type="RefSeq" id="WP_045112018.1">
    <property type="nucleotide sequence ID" value="NZ_CAWQZC010000152.1"/>
</dbReference>
<evidence type="ECO:0000256" key="4">
    <source>
        <dbReference type="ARBA" id="ARBA00013297"/>
    </source>
</evidence>
<dbReference type="GO" id="GO:0019693">
    <property type="term" value="P:ribose phosphate metabolic process"/>
    <property type="evidence" value="ECO:0007669"/>
    <property type="project" value="TreeGrafter"/>
</dbReference>
<dbReference type="GO" id="GO:0019144">
    <property type="term" value="F:ADP-sugar diphosphatase activity"/>
    <property type="evidence" value="ECO:0007669"/>
    <property type="project" value="TreeGrafter"/>
</dbReference>
<evidence type="ECO:0000256" key="1">
    <source>
        <dbReference type="ARBA" id="ARBA00001946"/>
    </source>
</evidence>
<evidence type="ECO:0000256" key="7">
    <source>
        <dbReference type="ARBA" id="ARBA00022842"/>
    </source>
</evidence>
<comment type="catalytic activity">
    <reaction evidence="12">
        <text>ADP-D-ribose + H2O = D-ribose 5-phosphate + AMP + 2 H(+)</text>
        <dbReference type="Rhea" id="RHEA:10412"/>
        <dbReference type="ChEBI" id="CHEBI:15377"/>
        <dbReference type="ChEBI" id="CHEBI:15378"/>
        <dbReference type="ChEBI" id="CHEBI:57967"/>
        <dbReference type="ChEBI" id="CHEBI:78346"/>
        <dbReference type="ChEBI" id="CHEBI:456215"/>
        <dbReference type="EC" id="3.6.1.13"/>
    </reaction>
</comment>
<proteinExistence type="inferred from homology"/>
<keyword evidence="5 13" id="KW-0479">Metal-binding</keyword>
<dbReference type="InterPro" id="IPR000086">
    <property type="entry name" value="NUDIX_hydrolase_dom"/>
</dbReference>
<protein>
    <recommendedName>
        <fullName evidence="4">ADP-ribose pyrophosphatase</fullName>
        <ecNumber evidence="3">3.6.1.13</ecNumber>
    </recommendedName>
    <alternativeName>
        <fullName evidence="9">ADP-ribose diphosphatase</fullName>
    </alternativeName>
    <alternativeName>
        <fullName evidence="11">ADP-ribose phosphohydrolase</fullName>
    </alternativeName>
    <alternativeName>
        <fullName evidence="10">Adenosine diphosphoribose pyrophosphatase</fullName>
    </alternativeName>
</protein>
<feature type="short sequence motif" description="Nudix box" evidence="14">
    <location>
        <begin position="98"/>
        <end position="121"/>
    </location>
</feature>
<feature type="binding site" evidence="13">
    <location>
        <position position="166"/>
    </location>
    <ligand>
        <name>Mg(2+)</name>
        <dbReference type="ChEBI" id="CHEBI:18420"/>
        <label>1</label>
    </ligand>
</feature>
<feature type="binding site" evidence="13">
    <location>
        <position position="118"/>
    </location>
    <ligand>
        <name>Mg(2+)</name>
        <dbReference type="ChEBI" id="CHEBI:18420"/>
        <label>1</label>
    </ligand>
</feature>
<dbReference type="Proteomes" id="UP000182660">
    <property type="component" value="Unassembled WGS sequence"/>
</dbReference>
<evidence type="ECO:0000256" key="3">
    <source>
        <dbReference type="ARBA" id="ARBA00012453"/>
    </source>
</evidence>
<dbReference type="PROSITE" id="PS51462">
    <property type="entry name" value="NUDIX"/>
    <property type="match status" value="1"/>
</dbReference>
<feature type="binding site" evidence="13">
    <location>
        <position position="114"/>
    </location>
    <ligand>
        <name>Mg(2+)</name>
        <dbReference type="ChEBI" id="CHEBI:18420"/>
        <label>1</label>
    </ligand>
</feature>
<dbReference type="PANTHER" id="PTHR11839:SF5">
    <property type="entry name" value="ADP-RIBOSE PYROPHOSPHATASE"/>
    <property type="match status" value="1"/>
</dbReference>
<dbReference type="PANTHER" id="PTHR11839">
    <property type="entry name" value="UDP/ADP-SUGAR PYROPHOSPHATASE"/>
    <property type="match status" value="1"/>
</dbReference>
<name>A0A090IN98_9GAMM</name>
<dbReference type="NCBIfam" id="NF008003">
    <property type="entry name" value="PRK10729.1"/>
    <property type="match status" value="1"/>
</dbReference>
<evidence type="ECO:0000256" key="11">
    <source>
        <dbReference type="ARBA" id="ARBA00033056"/>
    </source>
</evidence>
<evidence type="ECO:0000313" key="16">
    <source>
        <dbReference type="EMBL" id="SGY91634.1"/>
    </source>
</evidence>